<dbReference type="EMBL" id="BKCJ011286217">
    <property type="protein sequence ID" value="GFD15407.1"/>
    <property type="molecule type" value="Genomic_DNA"/>
</dbReference>
<feature type="region of interest" description="Disordered" evidence="1">
    <location>
        <begin position="1"/>
        <end position="56"/>
    </location>
</feature>
<dbReference type="AlphaFoldDB" id="A0A699TZF9"/>
<sequence length="79" mass="8907">RNEKNDEGDIDSGAQDMEQVPNENKDDASVLEDEKDALTDLGTLPDNETGGHITNEDSDRVDFLLPFFWVFIQCYSVNL</sequence>
<proteinExistence type="predicted"/>
<accession>A0A699TZF9</accession>
<name>A0A699TZF9_TANCI</name>
<organism evidence="2">
    <name type="scientific">Tanacetum cinerariifolium</name>
    <name type="common">Dalmatian daisy</name>
    <name type="synonym">Chrysanthemum cinerariifolium</name>
    <dbReference type="NCBI Taxonomy" id="118510"/>
    <lineage>
        <taxon>Eukaryota</taxon>
        <taxon>Viridiplantae</taxon>
        <taxon>Streptophyta</taxon>
        <taxon>Embryophyta</taxon>
        <taxon>Tracheophyta</taxon>
        <taxon>Spermatophyta</taxon>
        <taxon>Magnoliopsida</taxon>
        <taxon>eudicotyledons</taxon>
        <taxon>Gunneridae</taxon>
        <taxon>Pentapetalae</taxon>
        <taxon>asterids</taxon>
        <taxon>campanulids</taxon>
        <taxon>Asterales</taxon>
        <taxon>Asteraceae</taxon>
        <taxon>Asteroideae</taxon>
        <taxon>Anthemideae</taxon>
        <taxon>Anthemidinae</taxon>
        <taxon>Tanacetum</taxon>
    </lineage>
</organism>
<protein>
    <submittedName>
        <fullName evidence="2">Uncharacterized protein</fullName>
    </submittedName>
</protein>
<gene>
    <name evidence="2" type="ORF">Tci_887376</name>
</gene>
<evidence type="ECO:0000313" key="2">
    <source>
        <dbReference type="EMBL" id="GFD15407.1"/>
    </source>
</evidence>
<comment type="caution">
    <text evidence="2">The sequence shown here is derived from an EMBL/GenBank/DDBJ whole genome shotgun (WGS) entry which is preliminary data.</text>
</comment>
<reference evidence="2" key="1">
    <citation type="journal article" date="2019" name="Sci. Rep.">
        <title>Draft genome of Tanacetum cinerariifolium, the natural source of mosquito coil.</title>
        <authorList>
            <person name="Yamashiro T."/>
            <person name="Shiraishi A."/>
            <person name="Satake H."/>
            <person name="Nakayama K."/>
        </authorList>
    </citation>
    <scope>NUCLEOTIDE SEQUENCE</scope>
</reference>
<evidence type="ECO:0000256" key="1">
    <source>
        <dbReference type="SAM" id="MobiDB-lite"/>
    </source>
</evidence>
<feature type="non-terminal residue" evidence="2">
    <location>
        <position position="1"/>
    </location>
</feature>